<dbReference type="SUPFAM" id="SSF58104">
    <property type="entry name" value="Methyl-accepting chemotaxis protein (MCP) signaling domain"/>
    <property type="match status" value="1"/>
</dbReference>
<dbReference type="AlphaFoldDB" id="A0A1V1PIV1"/>
<dbReference type="PANTHER" id="PTHR43531">
    <property type="entry name" value="PROTEIN ICFG"/>
    <property type="match status" value="1"/>
</dbReference>
<feature type="transmembrane region" description="Helical" evidence="4">
    <location>
        <begin position="6"/>
        <end position="28"/>
    </location>
</feature>
<organism evidence="6 7">
    <name type="scientific">Candidatus Magnetoglobus multicellularis str. Araruama</name>
    <dbReference type="NCBI Taxonomy" id="890399"/>
    <lineage>
        <taxon>Bacteria</taxon>
        <taxon>Pseudomonadati</taxon>
        <taxon>Thermodesulfobacteriota</taxon>
        <taxon>Desulfobacteria</taxon>
        <taxon>Desulfobacterales</taxon>
        <taxon>Desulfobacteraceae</taxon>
        <taxon>Candidatus Magnetoglobus</taxon>
    </lineage>
</organism>
<evidence type="ECO:0000313" key="6">
    <source>
        <dbReference type="EMBL" id="ETR74710.1"/>
    </source>
</evidence>
<evidence type="ECO:0000256" key="4">
    <source>
        <dbReference type="SAM" id="Phobius"/>
    </source>
</evidence>
<dbReference type="GO" id="GO:0006935">
    <property type="term" value="P:chemotaxis"/>
    <property type="evidence" value="ECO:0007669"/>
    <property type="project" value="UniProtKB-KW"/>
</dbReference>
<dbReference type="InterPro" id="IPR051310">
    <property type="entry name" value="MCP_chemotaxis"/>
</dbReference>
<evidence type="ECO:0000256" key="1">
    <source>
        <dbReference type="ARBA" id="ARBA00022500"/>
    </source>
</evidence>
<name>A0A1V1PIV1_9BACT</name>
<comment type="similarity">
    <text evidence="2">Belongs to the methyl-accepting chemotaxis (MCP) protein family.</text>
</comment>
<gene>
    <name evidence="6" type="ORF">OMM_00040</name>
</gene>
<dbReference type="Gene3D" id="1.10.287.950">
    <property type="entry name" value="Methyl-accepting chemotaxis protein"/>
    <property type="match status" value="1"/>
</dbReference>
<dbReference type="Pfam" id="PF00015">
    <property type="entry name" value="MCPsignal"/>
    <property type="match status" value="1"/>
</dbReference>
<dbReference type="GO" id="GO:0007165">
    <property type="term" value="P:signal transduction"/>
    <property type="evidence" value="ECO:0007669"/>
    <property type="project" value="UniProtKB-KW"/>
</dbReference>
<dbReference type="InterPro" id="IPR004089">
    <property type="entry name" value="MCPsignal_dom"/>
</dbReference>
<reference evidence="7" key="1">
    <citation type="submission" date="2012-11" db="EMBL/GenBank/DDBJ databases">
        <authorList>
            <person name="Lucero-Rivera Y.E."/>
            <person name="Tovar-Ramirez D."/>
        </authorList>
    </citation>
    <scope>NUCLEOTIDE SEQUENCE [LARGE SCALE GENOMIC DNA]</scope>
    <source>
        <strain evidence="7">Araruama</strain>
    </source>
</reference>
<evidence type="ECO:0000256" key="3">
    <source>
        <dbReference type="PROSITE-ProRule" id="PRU00284"/>
    </source>
</evidence>
<feature type="domain" description="Methyl-accepting transducer" evidence="5">
    <location>
        <begin position="425"/>
        <end position="654"/>
    </location>
</feature>
<dbReference type="GO" id="GO:0016020">
    <property type="term" value="C:membrane"/>
    <property type="evidence" value="ECO:0007669"/>
    <property type="project" value="InterPro"/>
</dbReference>
<dbReference type="Proteomes" id="UP000189670">
    <property type="component" value="Unassembled WGS sequence"/>
</dbReference>
<comment type="caution">
    <text evidence="6">The sequence shown here is derived from an EMBL/GenBank/DDBJ whole genome shotgun (WGS) entry which is preliminary data.</text>
</comment>
<dbReference type="PROSITE" id="PS50111">
    <property type="entry name" value="CHEMOTAXIS_TRANSDUC_2"/>
    <property type="match status" value="1"/>
</dbReference>
<evidence type="ECO:0000256" key="2">
    <source>
        <dbReference type="ARBA" id="ARBA00029447"/>
    </source>
</evidence>
<protein>
    <submittedName>
        <fullName evidence="6">Methyl-accepting chemotaxis protein</fullName>
    </submittedName>
</protein>
<keyword evidence="1" id="KW-0145">Chemotaxis</keyword>
<proteinExistence type="inferred from homology"/>
<keyword evidence="3" id="KW-0807">Transducer</keyword>
<keyword evidence="4" id="KW-0812">Transmembrane</keyword>
<feature type="transmembrane region" description="Helical" evidence="4">
    <location>
        <begin position="385"/>
        <end position="407"/>
    </location>
</feature>
<dbReference type="PANTHER" id="PTHR43531:SF11">
    <property type="entry name" value="METHYL-ACCEPTING CHEMOTAXIS PROTEIN 3"/>
    <property type="match status" value="1"/>
</dbReference>
<evidence type="ECO:0000313" key="7">
    <source>
        <dbReference type="Proteomes" id="UP000189670"/>
    </source>
</evidence>
<dbReference type="EMBL" id="ATBP01000001">
    <property type="protein sequence ID" value="ETR74710.1"/>
    <property type="molecule type" value="Genomic_DNA"/>
</dbReference>
<keyword evidence="4" id="KW-1133">Transmembrane helix</keyword>
<evidence type="ECO:0000259" key="5">
    <source>
        <dbReference type="PROSITE" id="PS50111"/>
    </source>
</evidence>
<keyword evidence="4" id="KW-0472">Membrane</keyword>
<sequence>MFNLKFRKQFILIIFILISIVCLSIMISNWKLSSKNKRNVSQGILHQMDKLQQSIIDELSAFQKLTSEGINQASGLAAIANIIQTSQKSQENLVQLIRQSITKAGESVGQTIDQLNTSTNNGMDELLAKSTDYITEVMGFDNTSMNVLSNVATINMSALNHSSLDSLRRFQLIVETYEQRQRAGQDKFNQHLDNLLIETMTYLEENQDPDSLIEYLMLAFEDLKETTRDRQDHRFKDLEKMFNIQSKQVAEELKLVNKKVNYAIQMELEYAMTIQQSKMDEVIDNLLQTQMSIHDKIASLSGTLQENIHKLNTDLPVQLTDIAKQTGAQIDKQSRLATKNATQAKNKVETEITQSIQETTNVFKEKINGTVSDTMHTMEKSTTEMLSYITLIALICVFASVCIGMYLTGKIVCRIENIIEGLQNSSISISSASETMSNASTTLADSSRQQAASIEEASASLKSNAAASYNNAQNAGQADQLMKSASQHVNRSTETMNILTESMNEIAKTSEETFSIIKSIDEISFQTNLLALNAAVEAARAGEAGAGFSVVAGEVRNLSTRTGEAAKNTSALIETIIDKIKLGQQHISNTNDTFKQVTESSKRVETLMDEISVEAQSQADEIKQIETGMNDIEKVTYNTSTKADEFSQTAVEMNKLAGEMSDYVQQLEAIF</sequence>
<dbReference type="SMART" id="SM00283">
    <property type="entry name" value="MA"/>
    <property type="match status" value="1"/>
</dbReference>
<accession>A0A1V1PIV1</accession>